<dbReference type="OrthoDB" id="2154985at2759"/>
<organism evidence="6 7">
    <name type="scientific">Metarhizium rileyi (strain RCEF 4871)</name>
    <name type="common">Nomuraea rileyi</name>
    <dbReference type="NCBI Taxonomy" id="1649241"/>
    <lineage>
        <taxon>Eukaryota</taxon>
        <taxon>Fungi</taxon>
        <taxon>Dikarya</taxon>
        <taxon>Ascomycota</taxon>
        <taxon>Pezizomycotina</taxon>
        <taxon>Sordariomycetes</taxon>
        <taxon>Hypocreomycetidae</taxon>
        <taxon>Hypocreales</taxon>
        <taxon>Clavicipitaceae</taxon>
        <taxon>Metarhizium</taxon>
    </lineage>
</organism>
<dbReference type="Pfam" id="PF10300">
    <property type="entry name" value="Iml2-TPR_39"/>
    <property type="match status" value="1"/>
</dbReference>
<evidence type="ECO:0000256" key="5">
    <source>
        <dbReference type="SAM" id="MobiDB-lite"/>
    </source>
</evidence>
<dbReference type="Gene3D" id="1.25.40.10">
    <property type="entry name" value="Tetratricopeptide repeat domain"/>
    <property type="match status" value="1"/>
</dbReference>
<accession>A0A166X8D9</accession>
<protein>
    <recommendedName>
        <fullName evidence="2">Inclusion body clearance protein IML2</fullName>
    </recommendedName>
    <alternativeName>
        <fullName evidence="3">Inclusion body clearance protein iml2</fullName>
    </alternativeName>
</protein>
<dbReference type="Proteomes" id="UP000243498">
    <property type="component" value="Unassembled WGS sequence"/>
</dbReference>
<feature type="region of interest" description="Disordered" evidence="5">
    <location>
        <begin position="184"/>
        <end position="237"/>
    </location>
</feature>
<evidence type="ECO:0000256" key="3">
    <source>
        <dbReference type="ARBA" id="ARBA00019539"/>
    </source>
</evidence>
<dbReference type="AlphaFoldDB" id="A0A166X8D9"/>
<evidence type="ECO:0000256" key="4">
    <source>
        <dbReference type="ARBA" id="ARBA00043897"/>
    </source>
</evidence>
<evidence type="ECO:0000256" key="2">
    <source>
        <dbReference type="ARBA" id="ARBA00018424"/>
    </source>
</evidence>
<name>A0A166X8D9_METRR</name>
<comment type="function">
    <text evidence="4">Inclusion body (IB) resident protein that interacts strongly with lipid droplet (LD) proteins. Involved in LD-mediated IB clearing after protein folding stress, probably by enabling access to the IBs of an LD-stored soluble sterol derivative that acts as a chaperone in inclusion clearing.</text>
</comment>
<dbReference type="PANTHER" id="PTHR31859:SF1">
    <property type="entry name" value="TETRATRICOPEPTIDE REPEAT PROTEIN 39C"/>
    <property type="match status" value="1"/>
</dbReference>
<evidence type="ECO:0000313" key="7">
    <source>
        <dbReference type="Proteomes" id="UP000243498"/>
    </source>
</evidence>
<dbReference type="InterPro" id="IPR011990">
    <property type="entry name" value="TPR-like_helical_dom_sf"/>
</dbReference>
<dbReference type="EMBL" id="AZHC01000041">
    <property type="protein sequence ID" value="OAA35531.1"/>
    <property type="molecule type" value="Genomic_DNA"/>
</dbReference>
<evidence type="ECO:0000256" key="1">
    <source>
        <dbReference type="ARBA" id="ARBA00011408"/>
    </source>
</evidence>
<evidence type="ECO:0000313" key="6">
    <source>
        <dbReference type="EMBL" id="OAA35531.1"/>
    </source>
</evidence>
<dbReference type="GO" id="GO:0005634">
    <property type="term" value="C:nucleus"/>
    <property type="evidence" value="ECO:0007669"/>
    <property type="project" value="TreeGrafter"/>
</dbReference>
<sequence>MSLLSSWFRSANSSADSIKAQSLAARERENLADALKWTGLIMNDDIDGAWQGLEKGSSSFHSLGAAVTFFMRSILGFEKEVMAQTSAKLADCENQAWADYKKAQKYAVPNHAAGRVYPPGTEYELVRAETQLMSAVVGVLNESVVEAMKSFYKLRKAFIILDGIVAVEAKAAASQSTGLGISNGVRSEVVSPRPSMSGTRTADGDGKNASTGHLNIPEQPPGENSGYDSSRPATPPKLQSTYLETELELTDPVDAFIHSGTNMCFGLILLILSLVPPTFSRILSVVGFHGDRVRGVRMLWRSAAHENINGALAGMMLLAYYNGLLGAVDILPSARDYDEDAESVGPPHDKCRKLLTDLRSRYPDSRLWRVEESRLHANSKDVQRAIDMLSTGKESAMKQITAVNNFELAINAMILQRWDLMRDTFLRCLDISDWSPGMYYYMAGCASLELYRDAHHSGDVTEARRLKSKTHEYFRKAPQLAGKQRLMARQLPLETFLQRKVQKWEEQARTLNVDLADAIGVSPAIEVCYFWNGQKRMAEKQLDQAVAHLKWERCTADAQAVSKLREEKDDMAVWAIGMAALLQGQGKMDDAVKLLDDHVLAYDKSVFKGGHKDDYVLPVATYELGVIAWTQCCNPPPGTPDEVAGYRRERVNECQAHLEKVKAWETFVLDARVGMRVQSGLETIKWFKKKNGWA</sequence>
<comment type="subunit">
    <text evidence="1">Interacts with lipid droplet proteins.</text>
</comment>
<dbReference type="PANTHER" id="PTHR31859">
    <property type="entry name" value="TETRATRICOPEPTIDE REPEAT PROTEIN 39 FAMILY MEMBER"/>
    <property type="match status" value="1"/>
</dbReference>
<keyword evidence="7" id="KW-1185">Reference proteome</keyword>
<feature type="compositionally biased region" description="Polar residues" evidence="5">
    <location>
        <begin position="226"/>
        <end position="237"/>
    </location>
</feature>
<dbReference type="OMA" id="WNGYNRM"/>
<dbReference type="InterPro" id="IPR019412">
    <property type="entry name" value="IML2/TPR_39"/>
</dbReference>
<reference evidence="6 7" key="1">
    <citation type="journal article" date="2016" name="Genome Biol. Evol.">
        <title>Divergent and convergent evolution of fungal pathogenicity.</title>
        <authorList>
            <person name="Shang Y."/>
            <person name="Xiao G."/>
            <person name="Zheng P."/>
            <person name="Cen K."/>
            <person name="Zhan S."/>
            <person name="Wang C."/>
        </authorList>
    </citation>
    <scope>NUCLEOTIDE SEQUENCE [LARGE SCALE GENOMIC DNA]</scope>
    <source>
        <strain evidence="6 7">RCEF 4871</strain>
    </source>
</reference>
<comment type="caution">
    <text evidence="6">The sequence shown here is derived from an EMBL/GenBank/DDBJ whole genome shotgun (WGS) entry which is preliminary data.</text>
</comment>
<dbReference type="GO" id="GO:0005829">
    <property type="term" value="C:cytosol"/>
    <property type="evidence" value="ECO:0007669"/>
    <property type="project" value="TreeGrafter"/>
</dbReference>
<proteinExistence type="predicted"/>
<gene>
    <name evidence="6" type="ORF">NOR_07916</name>
</gene>
<dbReference type="GO" id="GO:0005741">
    <property type="term" value="C:mitochondrial outer membrane"/>
    <property type="evidence" value="ECO:0007669"/>
    <property type="project" value="TreeGrafter"/>
</dbReference>